<dbReference type="InterPro" id="IPR036318">
    <property type="entry name" value="FAD-bd_PCMH-like_sf"/>
</dbReference>
<dbReference type="InterPro" id="IPR003170">
    <property type="entry name" value="MurB"/>
</dbReference>
<name>A0A6P1ZQE0_9BACT</name>
<evidence type="ECO:0000256" key="19">
    <source>
        <dbReference type="HAMAP-Rule" id="MF_00037"/>
    </source>
</evidence>
<feature type="active site" description="Proton donor" evidence="19">
    <location>
        <position position="220"/>
    </location>
</feature>
<dbReference type="EMBL" id="QMIF01000001">
    <property type="protein sequence ID" value="TVM36717.1"/>
    <property type="molecule type" value="Genomic_DNA"/>
</dbReference>
<evidence type="ECO:0000256" key="16">
    <source>
        <dbReference type="ARBA" id="ARBA00023316"/>
    </source>
</evidence>
<proteinExistence type="inferred from homology"/>
<evidence type="ECO:0000259" key="20">
    <source>
        <dbReference type="PROSITE" id="PS51387"/>
    </source>
</evidence>
<dbReference type="NCBIfam" id="TIGR00179">
    <property type="entry name" value="murB"/>
    <property type="match status" value="1"/>
</dbReference>
<evidence type="ECO:0000313" key="21">
    <source>
        <dbReference type="EMBL" id="TVM36717.1"/>
    </source>
</evidence>
<dbReference type="SUPFAM" id="SSF56194">
    <property type="entry name" value="Uridine diphospho-N-Acetylenolpyruvylglucosamine reductase, MurB, C-terminal domain"/>
    <property type="match status" value="1"/>
</dbReference>
<reference evidence="21 22" key="1">
    <citation type="submission" date="2018-06" db="EMBL/GenBank/DDBJ databases">
        <title>Complete genome of Desulfovibrio marinus P48SEP.</title>
        <authorList>
            <person name="Crispim J.S."/>
            <person name="Vidigal P.M.P."/>
            <person name="Silva L.C.F."/>
            <person name="Araujo L.C."/>
            <person name="Laguardia C.N."/>
            <person name="Dias R.S."/>
            <person name="Sousa M.P."/>
            <person name="Paula S.O."/>
            <person name="Silva C."/>
        </authorList>
    </citation>
    <scope>NUCLEOTIDE SEQUENCE [LARGE SCALE GENOMIC DNA]</scope>
    <source>
        <strain evidence="21 22">P48SEP</strain>
    </source>
</reference>
<protein>
    <recommendedName>
        <fullName evidence="6 19">UDP-N-acetylenolpyruvoylglucosamine reductase</fullName>
        <ecNumber evidence="5 19">1.3.1.98</ecNumber>
    </recommendedName>
    <alternativeName>
        <fullName evidence="17 19">UDP-N-acetylmuramate dehydrogenase</fullName>
    </alternativeName>
</protein>
<comment type="pathway">
    <text evidence="4 19">Cell wall biogenesis; peptidoglycan biosynthesis.</text>
</comment>
<dbReference type="GO" id="GO:0071555">
    <property type="term" value="P:cell wall organization"/>
    <property type="evidence" value="ECO:0007669"/>
    <property type="project" value="UniProtKB-KW"/>
</dbReference>
<dbReference type="InterPro" id="IPR006094">
    <property type="entry name" value="Oxid_FAD_bind_N"/>
</dbReference>
<evidence type="ECO:0000256" key="10">
    <source>
        <dbReference type="ARBA" id="ARBA00022827"/>
    </source>
</evidence>
<evidence type="ECO:0000256" key="4">
    <source>
        <dbReference type="ARBA" id="ARBA00004752"/>
    </source>
</evidence>
<dbReference type="PROSITE" id="PS51387">
    <property type="entry name" value="FAD_PCMH"/>
    <property type="match status" value="1"/>
</dbReference>
<dbReference type="HAMAP" id="MF_00037">
    <property type="entry name" value="MurB"/>
    <property type="match status" value="1"/>
</dbReference>
<dbReference type="EC" id="1.3.1.98" evidence="5 19"/>
<evidence type="ECO:0000256" key="14">
    <source>
        <dbReference type="ARBA" id="ARBA00023002"/>
    </source>
</evidence>
<evidence type="ECO:0000256" key="17">
    <source>
        <dbReference type="ARBA" id="ARBA00031026"/>
    </source>
</evidence>
<accession>A0A6P1ZQE0</accession>
<dbReference type="GO" id="GO:0008762">
    <property type="term" value="F:UDP-N-acetylmuramate dehydrogenase activity"/>
    <property type="evidence" value="ECO:0007669"/>
    <property type="project" value="UniProtKB-UniRule"/>
</dbReference>
<evidence type="ECO:0000256" key="9">
    <source>
        <dbReference type="ARBA" id="ARBA00022630"/>
    </source>
</evidence>
<organism evidence="21 22">
    <name type="scientific">Oceanidesulfovibrio marinus</name>
    <dbReference type="NCBI Taxonomy" id="370038"/>
    <lineage>
        <taxon>Bacteria</taxon>
        <taxon>Pseudomonadati</taxon>
        <taxon>Thermodesulfobacteriota</taxon>
        <taxon>Desulfovibrionia</taxon>
        <taxon>Desulfovibrionales</taxon>
        <taxon>Desulfovibrionaceae</taxon>
        <taxon>Oceanidesulfovibrio</taxon>
    </lineage>
</organism>
<evidence type="ECO:0000256" key="1">
    <source>
        <dbReference type="ARBA" id="ARBA00001974"/>
    </source>
</evidence>
<comment type="cofactor">
    <cofactor evidence="1 19">
        <name>FAD</name>
        <dbReference type="ChEBI" id="CHEBI:57692"/>
    </cofactor>
</comment>
<dbReference type="InterPro" id="IPR036635">
    <property type="entry name" value="MurB_C_sf"/>
</dbReference>
<gene>
    <name evidence="19 21" type="primary">murB</name>
    <name evidence="21" type="ORF">DQK91_02015</name>
</gene>
<dbReference type="InterPro" id="IPR016166">
    <property type="entry name" value="FAD-bd_PCMH"/>
</dbReference>
<evidence type="ECO:0000256" key="3">
    <source>
        <dbReference type="ARBA" id="ARBA00004496"/>
    </source>
</evidence>
<dbReference type="OrthoDB" id="9804753at2"/>
<feature type="active site" evidence="19">
    <location>
        <position position="168"/>
    </location>
</feature>
<feature type="active site" evidence="19">
    <location>
        <position position="291"/>
    </location>
</feature>
<keyword evidence="9 19" id="KW-0285">Flavoprotein</keyword>
<dbReference type="GO" id="GO:0009252">
    <property type="term" value="P:peptidoglycan biosynthetic process"/>
    <property type="evidence" value="ECO:0007669"/>
    <property type="project" value="UniProtKB-UniRule"/>
</dbReference>
<evidence type="ECO:0000256" key="11">
    <source>
        <dbReference type="ARBA" id="ARBA00022857"/>
    </source>
</evidence>
<comment type="caution">
    <text evidence="21">The sequence shown here is derived from an EMBL/GenBank/DDBJ whole genome shotgun (WGS) entry which is preliminary data.</text>
</comment>
<dbReference type="Pfam" id="PF02873">
    <property type="entry name" value="MurB_C"/>
    <property type="match status" value="1"/>
</dbReference>
<comment type="catalytic activity">
    <reaction evidence="18 19">
        <text>UDP-N-acetyl-alpha-D-muramate + NADP(+) = UDP-N-acetyl-3-O-(1-carboxyvinyl)-alpha-D-glucosamine + NADPH + H(+)</text>
        <dbReference type="Rhea" id="RHEA:12248"/>
        <dbReference type="ChEBI" id="CHEBI:15378"/>
        <dbReference type="ChEBI" id="CHEBI:57783"/>
        <dbReference type="ChEBI" id="CHEBI:58349"/>
        <dbReference type="ChEBI" id="CHEBI:68483"/>
        <dbReference type="ChEBI" id="CHEBI:70757"/>
        <dbReference type="EC" id="1.3.1.98"/>
    </reaction>
</comment>
<evidence type="ECO:0000256" key="6">
    <source>
        <dbReference type="ARBA" id="ARBA00015188"/>
    </source>
</evidence>
<dbReference type="GO" id="GO:0005829">
    <property type="term" value="C:cytosol"/>
    <property type="evidence" value="ECO:0007669"/>
    <property type="project" value="TreeGrafter"/>
</dbReference>
<keyword evidence="7 19" id="KW-0963">Cytoplasm</keyword>
<keyword evidence="15 19" id="KW-0131">Cell cycle</keyword>
<evidence type="ECO:0000256" key="13">
    <source>
        <dbReference type="ARBA" id="ARBA00022984"/>
    </source>
</evidence>
<dbReference type="InterPro" id="IPR016169">
    <property type="entry name" value="FAD-bd_PCMH_sub2"/>
</dbReference>
<keyword evidence="14 19" id="KW-0560">Oxidoreductase</keyword>
<evidence type="ECO:0000256" key="8">
    <source>
        <dbReference type="ARBA" id="ARBA00022618"/>
    </source>
</evidence>
<evidence type="ECO:0000256" key="12">
    <source>
        <dbReference type="ARBA" id="ARBA00022960"/>
    </source>
</evidence>
<dbReference type="Pfam" id="PF01565">
    <property type="entry name" value="FAD_binding_4"/>
    <property type="match status" value="1"/>
</dbReference>
<dbReference type="AlphaFoldDB" id="A0A6P1ZQE0"/>
<dbReference type="InterPro" id="IPR011601">
    <property type="entry name" value="MurB_C"/>
</dbReference>
<dbReference type="Proteomes" id="UP000434052">
    <property type="component" value="Unassembled WGS sequence"/>
</dbReference>
<comment type="subcellular location">
    <subcellularLocation>
        <location evidence="3 19">Cytoplasm</location>
    </subcellularLocation>
</comment>
<dbReference type="PANTHER" id="PTHR21071">
    <property type="entry name" value="UDP-N-ACETYLENOLPYRUVOYLGLUCOSAMINE REDUCTASE"/>
    <property type="match status" value="1"/>
</dbReference>
<dbReference type="Gene3D" id="3.30.465.10">
    <property type="match status" value="1"/>
</dbReference>
<evidence type="ECO:0000256" key="15">
    <source>
        <dbReference type="ARBA" id="ARBA00023306"/>
    </source>
</evidence>
<evidence type="ECO:0000313" key="22">
    <source>
        <dbReference type="Proteomes" id="UP000434052"/>
    </source>
</evidence>
<keyword evidence="11 19" id="KW-0521">NADP</keyword>
<dbReference type="PANTHER" id="PTHR21071:SF4">
    <property type="entry name" value="UDP-N-ACETYLENOLPYRUVOYLGLUCOSAMINE REDUCTASE"/>
    <property type="match status" value="1"/>
</dbReference>
<dbReference type="GO" id="GO:0008360">
    <property type="term" value="P:regulation of cell shape"/>
    <property type="evidence" value="ECO:0007669"/>
    <property type="project" value="UniProtKB-KW"/>
</dbReference>
<keyword evidence="8 19" id="KW-0132">Cell division</keyword>
<evidence type="ECO:0000256" key="2">
    <source>
        <dbReference type="ARBA" id="ARBA00003921"/>
    </source>
</evidence>
<keyword evidence="13 19" id="KW-0573">Peptidoglycan synthesis</keyword>
<dbReference type="GO" id="GO:0071949">
    <property type="term" value="F:FAD binding"/>
    <property type="evidence" value="ECO:0007669"/>
    <property type="project" value="InterPro"/>
</dbReference>
<comment type="function">
    <text evidence="2 19">Cell wall formation.</text>
</comment>
<sequence length="298" mass="30877">MALTIIESPLLAELTTLRLGGNAVALVRASGSGDLDALPETLEKLGGTIHVLGRGSNILAKDGAIAATLVQFDEAEPAMTMEHEAKDTAVVHVSASLSLPALVRKLVAAGLSGLEGLLGVPGSVGGAVAMNAGAFGCEIGTVLEAVQIFSPERGLEWLDRDGFATAYRAFTLTRPVSWMVVTAARLRLPKTGAEATKAAADEAIAKKKAAQPLSAWSAGCVYKNPALGVAAGWLLDEAGFRGKTLGGVGFSEKHANFLVNYGKGTSTEAFELLAMAEEAVAERSGYTLVKEVRVWPCS</sequence>
<keyword evidence="16 19" id="KW-0961">Cell wall biogenesis/degradation</keyword>
<evidence type="ECO:0000256" key="5">
    <source>
        <dbReference type="ARBA" id="ARBA00012518"/>
    </source>
</evidence>
<dbReference type="RefSeq" id="WP_144233768.1">
    <property type="nucleotide sequence ID" value="NZ_QMIF01000001.1"/>
</dbReference>
<dbReference type="SUPFAM" id="SSF56176">
    <property type="entry name" value="FAD-binding/transporter-associated domain-like"/>
    <property type="match status" value="1"/>
</dbReference>
<dbReference type="GO" id="GO:0051301">
    <property type="term" value="P:cell division"/>
    <property type="evidence" value="ECO:0007669"/>
    <property type="project" value="UniProtKB-KW"/>
</dbReference>
<feature type="domain" description="FAD-binding PCMH-type" evidence="20">
    <location>
        <begin position="19"/>
        <end position="191"/>
    </location>
</feature>
<dbReference type="UniPathway" id="UPA00219"/>
<evidence type="ECO:0000256" key="18">
    <source>
        <dbReference type="ARBA" id="ARBA00048914"/>
    </source>
</evidence>
<dbReference type="Gene3D" id="3.30.43.10">
    <property type="entry name" value="Uridine Diphospho-n-acetylenolpyruvylglucosamine Reductase, domain 2"/>
    <property type="match status" value="1"/>
</dbReference>
<dbReference type="InterPro" id="IPR016167">
    <property type="entry name" value="FAD-bd_PCMH_sub1"/>
</dbReference>
<keyword evidence="10 19" id="KW-0274">FAD</keyword>
<keyword evidence="12 19" id="KW-0133">Cell shape</keyword>
<comment type="similarity">
    <text evidence="19">Belongs to the MurB family.</text>
</comment>
<dbReference type="Gene3D" id="3.90.78.10">
    <property type="entry name" value="UDP-N-acetylenolpyruvoylglucosamine reductase, C-terminal domain"/>
    <property type="match status" value="1"/>
</dbReference>
<evidence type="ECO:0000256" key="7">
    <source>
        <dbReference type="ARBA" id="ARBA00022490"/>
    </source>
</evidence>